<comment type="caution">
    <text evidence="1">The sequence shown here is derived from an EMBL/GenBank/DDBJ whole genome shotgun (WGS) entry which is preliminary data.</text>
</comment>
<evidence type="ECO:0000313" key="1">
    <source>
        <dbReference type="EMBL" id="KFA86737.1"/>
    </source>
</evidence>
<evidence type="ECO:0008006" key="3">
    <source>
        <dbReference type="Google" id="ProtNLM"/>
    </source>
</evidence>
<reference evidence="1 2" key="1">
    <citation type="submission" date="2014-07" db="EMBL/GenBank/DDBJ databases">
        <title>Draft Genome Sequence of Gephyronic Acid Producer, Cystobacter violaceus Strain Cb vi76.</title>
        <authorList>
            <person name="Stevens D.C."/>
            <person name="Young J."/>
            <person name="Carmichael R."/>
            <person name="Tan J."/>
            <person name="Taylor R.E."/>
        </authorList>
    </citation>
    <scope>NUCLEOTIDE SEQUENCE [LARGE SCALE GENOMIC DNA]</scope>
    <source>
        <strain evidence="1 2">Cb vi76</strain>
    </source>
</reference>
<organism evidence="1 2">
    <name type="scientific">Archangium violaceum Cb vi76</name>
    <dbReference type="NCBI Taxonomy" id="1406225"/>
    <lineage>
        <taxon>Bacteria</taxon>
        <taxon>Pseudomonadati</taxon>
        <taxon>Myxococcota</taxon>
        <taxon>Myxococcia</taxon>
        <taxon>Myxococcales</taxon>
        <taxon>Cystobacterineae</taxon>
        <taxon>Archangiaceae</taxon>
        <taxon>Archangium</taxon>
    </lineage>
</organism>
<protein>
    <recommendedName>
        <fullName evidence="3">Lipoprotein</fullName>
    </recommendedName>
</protein>
<accession>A0A084SE52</accession>
<gene>
    <name evidence="1" type="ORF">Q664_52280</name>
</gene>
<name>A0A084SE52_9BACT</name>
<dbReference type="EMBL" id="JPMI01000425">
    <property type="protein sequence ID" value="KFA86737.1"/>
    <property type="molecule type" value="Genomic_DNA"/>
</dbReference>
<dbReference type="PROSITE" id="PS51257">
    <property type="entry name" value="PROKAR_LIPOPROTEIN"/>
    <property type="match status" value="1"/>
</dbReference>
<sequence>MGRDVMRTVLLLLSALLATGCGLTTQVRPVPRGAVQVEGALGGPLVNLGPVIPVPLSAVGARYGVAERVDVAAHVHLTSLTFGVAGLDVGGSWLALAQDGAVPALSLGGRLYGFTSVLASRQAPPRAYLEVSPTVSYLLGGRFLSYASATGLVQLAGGPPLLSLAVGEEVRLASWGVQLELRWYQPDYATRFNAANWQGVGGMGALGALLGVRYRFGGDEE</sequence>
<evidence type="ECO:0000313" key="2">
    <source>
        <dbReference type="Proteomes" id="UP000028547"/>
    </source>
</evidence>
<dbReference type="AlphaFoldDB" id="A0A084SE52"/>
<proteinExistence type="predicted"/>
<dbReference type="Proteomes" id="UP000028547">
    <property type="component" value="Unassembled WGS sequence"/>
</dbReference>